<organism evidence="4 5">
    <name type="scientific">Rubripirellula lacrimiformis</name>
    <dbReference type="NCBI Taxonomy" id="1930273"/>
    <lineage>
        <taxon>Bacteria</taxon>
        <taxon>Pseudomonadati</taxon>
        <taxon>Planctomycetota</taxon>
        <taxon>Planctomycetia</taxon>
        <taxon>Pirellulales</taxon>
        <taxon>Pirellulaceae</taxon>
        <taxon>Rubripirellula</taxon>
    </lineage>
</organism>
<dbReference type="InterPro" id="IPR005584">
    <property type="entry name" value="DNA_gyrase_inhibitor_YacG"/>
</dbReference>
<dbReference type="SUPFAM" id="SSF57716">
    <property type="entry name" value="Glucocorticoid receptor-like (DNA-binding domain)"/>
    <property type="match status" value="1"/>
</dbReference>
<keyword evidence="1" id="KW-0479">Metal-binding</keyword>
<feature type="compositionally biased region" description="Acidic residues" evidence="3">
    <location>
        <begin position="48"/>
        <end position="59"/>
    </location>
</feature>
<evidence type="ECO:0000256" key="1">
    <source>
        <dbReference type="ARBA" id="ARBA00022723"/>
    </source>
</evidence>
<dbReference type="PANTHER" id="PTHR36150:SF1">
    <property type="entry name" value="DNA GYRASE INHIBITOR YACG"/>
    <property type="match status" value="1"/>
</dbReference>
<dbReference type="PANTHER" id="PTHR36150">
    <property type="entry name" value="DNA GYRASE INHIBITOR YACG"/>
    <property type="match status" value="1"/>
</dbReference>
<evidence type="ECO:0000256" key="3">
    <source>
        <dbReference type="SAM" id="MobiDB-lite"/>
    </source>
</evidence>
<sequence length="65" mass="7315">MIDESPTPPFCSERCQLIDLGRWLDEDISVPHEGGNSDVMGGQRRDDDDSDDDETDDDAGQIRFE</sequence>
<protein>
    <submittedName>
        <fullName evidence="4">DNA gyrase inhibitor YacG</fullName>
    </submittedName>
</protein>
<gene>
    <name evidence="4" type="primary">yacG</name>
    <name evidence="4" type="ORF">K227x_41920</name>
</gene>
<accession>A0A517NF85</accession>
<dbReference type="EMBL" id="CP036525">
    <property type="protein sequence ID" value="QDT05787.1"/>
    <property type="molecule type" value="Genomic_DNA"/>
</dbReference>
<keyword evidence="5" id="KW-1185">Reference proteome</keyword>
<dbReference type="AlphaFoldDB" id="A0A517NF85"/>
<dbReference type="Pfam" id="PF03884">
    <property type="entry name" value="YacG"/>
    <property type="match status" value="1"/>
</dbReference>
<dbReference type="KEGG" id="rlc:K227x_41920"/>
<feature type="region of interest" description="Disordered" evidence="3">
    <location>
        <begin position="28"/>
        <end position="65"/>
    </location>
</feature>
<dbReference type="GO" id="GO:0008270">
    <property type="term" value="F:zinc ion binding"/>
    <property type="evidence" value="ECO:0007669"/>
    <property type="project" value="InterPro"/>
</dbReference>
<evidence type="ECO:0000313" key="4">
    <source>
        <dbReference type="EMBL" id="QDT05787.1"/>
    </source>
</evidence>
<dbReference type="Proteomes" id="UP000318538">
    <property type="component" value="Chromosome"/>
</dbReference>
<evidence type="ECO:0000256" key="2">
    <source>
        <dbReference type="ARBA" id="ARBA00022833"/>
    </source>
</evidence>
<name>A0A517NF85_9BACT</name>
<keyword evidence="2" id="KW-0862">Zinc</keyword>
<evidence type="ECO:0000313" key="5">
    <source>
        <dbReference type="Proteomes" id="UP000318538"/>
    </source>
</evidence>
<proteinExistence type="predicted"/>
<dbReference type="GO" id="GO:0006355">
    <property type="term" value="P:regulation of DNA-templated transcription"/>
    <property type="evidence" value="ECO:0007669"/>
    <property type="project" value="InterPro"/>
</dbReference>
<dbReference type="Gene3D" id="3.30.50.10">
    <property type="entry name" value="Erythroid Transcription Factor GATA-1, subunit A"/>
    <property type="match status" value="1"/>
</dbReference>
<reference evidence="4 5" key="1">
    <citation type="submission" date="2019-02" db="EMBL/GenBank/DDBJ databases">
        <title>Deep-cultivation of Planctomycetes and their phenomic and genomic characterization uncovers novel biology.</title>
        <authorList>
            <person name="Wiegand S."/>
            <person name="Jogler M."/>
            <person name="Boedeker C."/>
            <person name="Pinto D."/>
            <person name="Vollmers J."/>
            <person name="Rivas-Marin E."/>
            <person name="Kohn T."/>
            <person name="Peeters S.H."/>
            <person name="Heuer A."/>
            <person name="Rast P."/>
            <person name="Oberbeckmann S."/>
            <person name="Bunk B."/>
            <person name="Jeske O."/>
            <person name="Meyerdierks A."/>
            <person name="Storesund J.E."/>
            <person name="Kallscheuer N."/>
            <person name="Luecker S."/>
            <person name="Lage O.M."/>
            <person name="Pohl T."/>
            <person name="Merkel B.J."/>
            <person name="Hornburger P."/>
            <person name="Mueller R.-W."/>
            <person name="Bruemmer F."/>
            <person name="Labrenz M."/>
            <person name="Spormann A.M."/>
            <person name="Op den Camp H."/>
            <person name="Overmann J."/>
            <person name="Amann R."/>
            <person name="Jetten M.S.M."/>
            <person name="Mascher T."/>
            <person name="Medema M.H."/>
            <person name="Devos D.P."/>
            <person name="Kaster A.-K."/>
            <person name="Ovreas L."/>
            <person name="Rohde M."/>
            <person name="Galperin M.Y."/>
            <person name="Jogler C."/>
        </authorList>
    </citation>
    <scope>NUCLEOTIDE SEQUENCE [LARGE SCALE GENOMIC DNA]</scope>
    <source>
        <strain evidence="4 5">K22_7</strain>
    </source>
</reference>
<dbReference type="InterPro" id="IPR013088">
    <property type="entry name" value="Znf_NHR/GATA"/>
</dbReference>